<gene>
    <name evidence="1" type="ORF">OCV61_01180</name>
</gene>
<organism evidence="1 2">
    <name type="scientific">Blautia ammoniilytica</name>
    <dbReference type="NCBI Taxonomy" id="2981782"/>
    <lineage>
        <taxon>Bacteria</taxon>
        <taxon>Bacillati</taxon>
        <taxon>Bacillota</taxon>
        <taxon>Clostridia</taxon>
        <taxon>Lachnospirales</taxon>
        <taxon>Lachnospiraceae</taxon>
        <taxon>Blautia</taxon>
    </lineage>
</organism>
<protein>
    <submittedName>
        <fullName evidence="1">Uncharacterized protein</fullName>
    </submittedName>
</protein>
<reference evidence="1 2" key="1">
    <citation type="journal article" date="2021" name="ISME Commun">
        <title>Automated analysis of genomic sequences facilitates high-throughput and comprehensive description of bacteria.</title>
        <authorList>
            <person name="Hitch T.C.A."/>
        </authorList>
    </citation>
    <scope>NUCLEOTIDE SEQUENCE [LARGE SCALE GENOMIC DNA]</scope>
    <source>
        <strain evidence="1 2">Sanger_23</strain>
    </source>
</reference>
<accession>A0ABT2TP69</accession>
<sequence length="71" mass="8076">MNQYAAGYAFYYDERTAAKAAAFLRTLESAIDTCLRSTGVRADWMEQDGPALAWHTIKYRCRKYTDTIAVS</sequence>
<keyword evidence="2" id="KW-1185">Reference proteome</keyword>
<dbReference type="EMBL" id="JAOQJL010000002">
    <property type="protein sequence ID" value="MCU6764019.1"/>
    <property type="molecule type" value="Genomic_DNA"/>
</dbReference>
<dbReference type="Proteomes" id="UP001652409">
    <property type="component" value="Unassembled WGS sequence"/>
</dbReference>
<dbReference type="RefSeq" id="WP_158420248.1">
    <property type="nucleotide sequence ID" value="NZ_JAOQJL010000002.1"/>
</dbReference>
<name>A0ABT2TP69_9FIRM</name>
<comment type="caution">
    <text evidence="1">The sequence shown here is derived from an EMBL/GenBank/DDBJ whole genome shotgun (WGS) entry which is preliminary data.</text>
</comment>
<evidence type="ECO:0000313" key="1">
    <source>
        <dbReference type="EMBL" id="MCU6764019.1"/>
    </source>
</evidence>
<proteinExistence type="predicted"/>
<evidence type="ECO:0000313" key="2">
    <source>
        <dbReference type="Proteomes" id="UP001652409"/>
    </source>
</evidence>